<dbReference type="EMBL" id="CP139558">
    <property type="protein sequence ID" value="WPU91729.1"/>
    <property type="molecule type" value="Genomic_DNA"/>
</dbReference>
<protein>
    <submittedName>
        <fullName evidence="8">DUF3817 domain-containing protein</fullName>
    </submittedName>
</protein>
<comment type="subcellular location">
    <subcellularLocation>
        <location evidence="1">Cell membrane</location>
        <topology evidence="1">Multi-pass membrane protein</topology>
    </subcellularLocation>
</comment>
<evidence type="ECO:0000256" key="5">
    <source>
        <dbReference type="ARBA" id="ARBA00023136"/>
    </source>
</evidence>
<accession>A0ABZ0TJ32</accession>
<keyword evidence="5 6" id="KW-0472">Membrane</keyword>
<feature type="transmembrane region" description="Helical" evidence="6">
    <location>
        <begin position="12"/>
        <end position="31"/>
    </location>
</feature>
<dbReference type="Proteomes" id="UP001324380">
    <property type="component" value="Chromosome"/>
</dbReference>
<sequence length="111" mass="12897">MEMIFESALGRLRVSAYAAGVTLVLLLGAALPLKYFLGQPNMLWTISPFHVIFTLWFIFNTLNVAIEHRWKFRETTWKVLLSCVIPLGILYIDRHILKKESRPDHNVQNDQ</sequence>
<dbReference type="NCBIfam" id="TIGR03954">
    <property type="entry name" value="integ_memb_HG"/>
    <property type="match status" value="1"/>
</dbReference>
<feature type="domain" description="DUF3817" evidence="7">
    <location>
        <begin position="10"/>
        <end position="96"/>
    </location>
</feature>
<keyword evidence="4 6" id="KW-1133">Transmembrane helix</keyword>
<evidence type="ECO:0000259" key="7">
    <source>
        <dbReference type="Pfam" id="PF12823"/>
    </source>
</evidence>
<evidence type="ECO:0000256" key="4">
    <source>
        <dbReference type="ARBA" id="ARBA00022989"/>
    </source>
</evidence>
<evidence type="ECO:0000313" key="8">
    <source>
        <dbReference type="EMBL" id="WPU91729.1"/>
    </source>
</evidence>
<evidence type="ECO:0000256" key="6">
    <source>
        <dbReference type="SAM" id="Phobius"/>
    </source>
</evidence>
<reference evidence="8 9" key="1">
    <citation type="submission" date="2023-11" db="EMBL/GenBank/DDBJ databases">
        <title>Analysis of the Genomes of Mucilaginibacter gossypii cycad 4 and M. sabulilitoris SNA2: microbes with the potential for plant growth promotion.</title>
        <authorList>
            <person name="Hirsch A.M."/>
            <person name="Humm E."/>
            <person name="Rubbi M."/>
            <person name="Del Vecchio G."/>
            <person name="Ha S.M."/>
            <person name="Pellegrini M."/>
            <person name="Gunsalus R.P."/>
        </authorList>
    </citation>
    <scope>NUCLEOTIDE SEQUENCE [LARGE SCALE GENOMIC DNA]</scope>
    <source>
        <strain evidence="8 9">SNA2</strain>
    </source>
</reference>
<evidence type="ECO:0000313" key="9">
    <source>
        <dbReference type="Proteomes" id="UP001324380"/>
    </source>
</evidence>
<dbReference type="RefSeq" id="WP_321560895.1">
    <property type="nucleotide sequence ID" value="NZ_CP139558.1"/>
</dbReference>
<dbReference type="InterPro" id="IPR023845">
    <property type="entry name" value="DUF3817_TM"/>
</dbReference>
<evidence type="ECO:0000256" key="2">
    <source>
        <dbReference type="ARBA" id="ARBA00022475"/>
    </source>
</evidence>
<dbReference type="PANTHER" id="PTHR40077:SF1">
    <property type="entry name" value="MEMBRANE PROTEIN"/>
    <property type="match status" value="1"/>
</dbReference>
<evidence type="ECO:0000256" key="1">
    <source>
        <dbReference type="ARBA" id="ARBA00004651"/>
    </source>
</evidence>
<name>A0ABZ0TJ32_9SPHI</name>
<feature type="transmembrane region" description="Helical" evidence="6">
    <location>
        <begin position="43"/>
        <end position="63"/>
    </location>
</feature>
<dbReference type="Pfam" id="PF12823">
    <property type="entry name" value="DUF3817"/>
    <property type="match status" value="1"/>
</dbReference>
<dbReference type="PANTHER" id="PTHR40077">
    <property type="entry name" value="MEMBRANE PROTEIN-RELATED"/>
    <property type="match status" value="1"/>
</dbReference>
<feature type="transmembrane region" description="Helical" evidence="6">
    <location>
        <begin position="75"/>
        <end position="92"/>
    </location>
</feature>
<gene>
    <name evidence="8" type="ORF">SNE25_20635</name>
</gene>
<proteinExistence type="predicted"/>
<keyword evidence="3 6" id="KW-0812">Transmembrane</keyword>
<organism evidence="8 9">
    <name type="scientific">Mucilaginibacter sabulilitoris</name>
    <dbReference type="NCBI Taxonomy" id="1173583"/>
    <lineage>
        <taxon>Bacteria</taxon>
        <taxon>Pseudomonadati</taxon>
        <taxon>Bacteroidota</taxon>
        <taxon>Sphingobacteriia</taxon>
        <taxon>Sphingobacteriales</taxon>
        <taxon>Sphingobacteriaceae</taxon>
        <taxon>Mucilaginibacter</taxon>
    </lineage>
</organism>
<keyword evidence="2" id="KW-1003">Cell membrane</keyword>
<keyword evidence="9" id="KW-1185">Reference proteome</keyword>
<evidence type="ECO:0000256" key="3">
    <source>
        <dbReference type="ARBA" id="ARBA00022692"/>
    </source>
</evidence>